<dbReference type="EMBL" id="LKEA01000017">
    <property type="protein sequence ID" value="ROW02538.1"/>
    <property type="molecule type" value="Genomic_DNA"/>
</dbReference>
<dbReference type="STRING" id="356882.A0A423WGP3"/>
<name>A0A423WGP3_9PEZI</name>
<dbReference type="PANTHER" id="PTHR10209">
    <property type="entry name" value="OXIDOREDUCTASE, 2OG-FE II OXYGENASE FAMILY PROTEIN"/>
    <property type="match status" value="1"/>
</dbReference>
<dbReference type="Pfam" id="PF00270">
    <property type="entry name" value="DEAD"/>
    <property type="match status" value="1"/>
</dbReference>
<dbReference type="GO" id="GO:0003676">
    <property type="term" value="F:nucleic acid binding"/>
    <property type="evidence" value="ECO:0007669"/>
    <property type="project" value="InterPro"/>
</dbReference>
<evidence type="ECO:0000313" key="7">
    <source>
        <dbReference type="Proteomes" id="UP000283895"/>
    </source>
</evidence>
<evidence type="ECO:0000313" key="6">
    <source>
        <dbReference type="EMBL" id="ROW02538.1"/>
    </source>
</evidence>
<reference evidence="6 7" key="1">
    <citation type="submission" date="2015-09" db="EMBL/GenBank/DDBJ databases">
        <title>Host preference determinants of Valsa canker pathogens revealed by comparative genomics.</title>
        <authorList>
            <person name="Yin Z."/>
            <person name="Huang L."/>
        </authorList>
    </citation>
    <scope>NUCLEOTIDE SEQUENCE [LARGE SCALE GENOMIC DNA]</scope>
    <source>
        <strain evidence="6 7">03-1</strain>
    </source>
</reference>
<keyword evidence="3" id="KW-0408">Iron</keyword>
<dbReference type="Gene3D" id="2.60.120.330">
    <property type="entry name" value="B-lactam Antibiotic, Isopenicillin N Synthase, Chain"/>
    <property type="match status" value="1"/>
</dbReference>
<organism evidence="6 7">
    <name type="scientific">Cytospora schulzeri</name>
    <dbReference type="NCBI Taxonomy" id="448051"/>
    <lineage>
        <taxon>Eukaryota</taxon>
        <taxon>Fungi</taxon>
        <taxon>Dikarya</taxon>
        <taxon>Ascomycota</taxon>
        <taxon>Pezizomycotina</taxon>
        <taxon>Sordariomycetes</taxon>
        <taxon>Sordariomycetidae</taxon>
        <taxon>Diaporthales</taxon>
        <taxon>Cytosporaceae</taxon>
        <taxon>Cytospora</taxon>
    </lineage>
</organism>
<accession>A0A423WGP3</accession>
<dbReference type="PROSITE" id="PS51471">
    <property type="entry name" value="FE2OG_OXY"/>
    <property type="match status" value="1"/>
</dbReference>
<gene>
    <name evidence="6" type="ORF">VMCG_05996</name>
</gene>
<dbReference type="GO" id="GO:0044283">
    <property type="term" value="P:small molecule biosynthetic process"/>
    <property type="evidence" value="ECO:0007669"/>
    <property type="project" value="UniProtKB-ARBA"/>
</dbReference>
<feature type="region of interest" description="Disordered" evidence="4">
    <location>
        <begin position="549"/>
        <end position="572"/>
    </location>
</feature>
<dbReference type="GO" id="GO:0005524">
    <property type="term" value="F:ATP binding"/>
    <property type="evidence" value="ECO:0007669"/>
    <property type="project" value="InterPro"/>
</dbReference>
<evidence type="ECO:0000256" key="1">
    <source>
        <dbReference type="ARBA" id="ARBA00022723"/>
    </source>
</evidence>
<dbReference type="InterPro" id="IPR005123">
    <property type="entry name" value="Oxoglu/Fe-dep_dioxygenase_dom"/>
</dbReference>
<keyword evidence="2" id="KW-0560">Oxidoreductase</keyword>
<evidence type="ECO:0000256" key="3">
    <source>
        <dbReference type="ARBA" id="ARBA00023004"/>
    </source>
</evidence>
<dbReference type="Pfam" id="PF14226">
    <property type="entry name" value="DIOX_N"/>
    <property type="match status" value="1"/>
</dbReference>
<evidence type="ECO:0000259" key="5">
    <source>
        <dbReference type="PROSITE" id="PS51471"/>
    </source>
</evidence>
<proteinExistence type="predicted"/>
<keyword evidence="1" id="KW-0479">Metal-binding</keyword>
<dbReference type="OrthoDB" id="288590at2759"/>
<dbReference type="GO" id="GO:0046872">
    <property type="term" value="F:metal ion binding"/>
    <property type="evidence" value="ECO:0007669"/>
    <property type="project" value="UniProtKB-KW"/>
</dbReference>
<dbReference type="AlphaFoldDB" id="A0A423WGP3"/>
<dbReference type="SUPFAM" id="SSF51197">
    <property type="entry name" value="Clavaminate synthase-like"/>
    <property type="match status" value="1"/>
</dbReference>
<dbReference type="PANTHER" id="PTHR10209:SF881">
    <property type="entry name" value="FI07970P-RELATED"/>
    <property type="match status" value="1"/>
</dbReference>
<dbReference type="InterPro" id="IPR027417">
    <property type="entry name" value="P-loop_NTPase"/>
</dbReference>
<dbReference type="Gene3D" id="3.40.50.300">
    <property type="entry name" value="P-loop containing nucleotide triphosphate hydrolases"/>
    <property type="match status" value="1"/>
</dbReference>
<evidence type="ECO:0000256" key="2">
    <source>
        <dbReference type="ARBA" id="ARBA00023002"/>
    </source>
</evidence>
<dbReference type="SUPFAM" id="SSF52540">
    <property type="entry name" value="P-loop containing nucleoside triphosphate hydrolases"/>
    <property type="match status" value="1"/>
</dbReference>
<keyword evidence="7" id="KW-1185">Reference proteome</keyword>
<evidence type="ECO:0000256" key="4">
    <source>
        <dbReference type="SAM" id="MobiDB-lite"/>
    </source>
</evidence>
<feature type="domain" description="Fe2OG dioxygenase" evidence="5">
    <location>
        <begin position="191"/>
        <end position="317"/>
    </location>
</feature>
<dbReference type="InterPro" id="IPR026992">
    <property type="entry name" value="DIOX_N"/>
</dbReference>
<feature type="compositionally biased region" description="Basic residues" evidence="4">
    <location>
        <begin position="552"/>
        <end position="564"/>
    </location>
</feature>
<comment type="caution">
    <text evidence="6">The sequence shown here is derived from an EMBL/GenBank/DDBJ whole genome shotgun (WGS) entry which is preliminary data.</text>
</comment>
<protein>
    <recommendedName>
        <fullName evidence="5">Fe2OG dioxygenase domain-containing protein</fullName>
    </recommendedName>
</protein>
<dbReference type="GO" id="GO:0016491">
    <property type="term" value="F:oxidoreductase activity"/>
    <property type="evidence" value="ECO:0007669"/>
    <property type="project" value="UniProtKB-KW"/>
</dbReference>
<dbReference type="InterPro" id="IPR027443">
    <property type="entry name" value="IPNS-like_sf"/>
</dbReference>
<dbReference type="Proteomes" id="UP000283895">
    <property type="component" value="Unassembled WGS sequence"/>
</dbReference>
<dbReference type="InterPro" id="IPR011545">
    <property type="entry name" value="DEAD/DEAH_box_helicase_dom"/>
</dbReference>
<sequence>MSTNGTSTHSVLFDPSKYPPFPSDVPSIRLETFPLAQLEKGDEALEDKLYQTCKERGFFYLDLNGSTASSMQRDSDDIARLAEKVFKLPEEEKEKYPPKDSIFGYKRVGATKTDAQGTPDTAAFFNIAKDAILDNTNRWPLPQLVLHHKALLARFMRDAHRTGLKLMSILATKIGLPPDGFDKLHRITKESGDHVRLAHGPPRTTLDMPEIQTGSHSDFGTITILFNWLGGLQVWSDPSRANFENIIDPDRTDGSNGGSEEPRWLWVQPPPPNHAIVNLGDATVKWTNGVFCSGRHRVVPAPETGSVTAIDHLPIHPELLKTVLEKPELYSATPVEKEAFHYVSTGKDVFIRQHADSSPAYLLPIIQKMISSQERRPGSTFVQTASFAKHIAKIRPLSVLILSPWSLDKVRSFYAAKKLLSNFPKHRTRAAFSQTNLSAAQYSILEGCDVLVAKPGMLIRLMNEADQRVEIRRKLEGVKAVVVEDADVFVRLRCMPELHYIIKELSLNRNGDRRSQFQSIIVSATSLDGPIKELADDLLSPGHVCIEEPRKMRTKHPRPQNKGKKLGDGSGS</sequence>